<evidence type="ECO:0000313" key="1">
    <source>
        <dbReference type="EMBL" id="OWY97127.1"/>
    </source>
</evidence>
<organism evidence="1 2">
    <name type="scientific">Phytophthora megakarya</name>
    <dbReference type="NCBI Taxonomy" id="4795"/>
    <lineage>
        <taxon>Eukaryota</taxon>
        <taxon>Sar</taxon>
        <taxon>Stramenopiles</taxon>
        <taxon>Oomycota</taxon>
        <taxon>Peronosporomycetes</taxon>
        <taxon>Peronosporales</taxon>
        <taxon>Peronosporaceae</taxon>
        <taxon>Phytophthora</taxon>
    </lineage>
</organism>
<dbReference type="Proteomes" id="UP000198211">
    <property type="component" value="Unassembled WGS sequence"/>
</dbReference>
<dbReference type="OrthoDB" id="125697at2759"/>
<protein>
    <submittedName>
        <fullName evidence="1">Crinkler (CRN)</fullName>
    </submittedName>
</protein>
<comment type="caution">
    <text evidence="1">The sequence shown here is derived from an EMBL/GenBank/DDBJ whole genome shotgun (WGS) entry which is preliminary data.</text>
</comment>
<dbReference type="EMBL" id="NBNE01010817">
    <property type="protein sequence ID" value="OWY97127.1"/>
    <property type="molecule type" value="Genomic_DNA"/>
</dbReference>
<accession>A0A225UWB7</accession>
<dbReference type="AlphaFoldDB" id="A0A225UWB7"/>
<proteinExistence type="predicted"/>
<gene>
    <name evidence="1" type="ORF">PHMEG_00032422</name>
</gene>
<evidence type="ECO:0000313" key="2">
    <source>
        <dbReference type="Proteomes" id="UP000198211"/>
    </source>
</evidence>
<reference evidence="2" key="1">
    <citation type="submission" date="2017-03" db="EMBL/GenBank/DDBJ databases">
        <title>Phytopthora megakarya and P. palmivora, two closely related causual agents of cacao black pod achieved similar genome size and gene model numbers by different mechanisms.</title>
        <authorList>
            <person name="Ali S."/>
            <person name="Shao J."/>
            <person name="Larry D.J."/>
            <person name="Kronmiller B."/>
            <person name="Shen D."/>
            <person name="Strem M.D."/>
            <person name="Melnick R.L."/>
            <person name="Guiltinan M.J."/>
            <person name="Tyler B.M."/>
            <person name="Meinhardt L.W."/>
            <person name="Bailey B.A."/>
        </authorList>
    </citation>
    <scope>NUCLEOTIDE SEQUENCE [LARGE SCALE GENOMIC DNA]</scope>
    <source>
        <strain evidence="2">zdho120</strain>
    </source>
</reference>
<sequence length="56" mass="6549">KFYYAGGSCRYMFEYSTAKVKKVVKSAMNSVWNKTVLIKYCNSIFHPDLNNRLYGL</sequence>
<name>A0A225UWB7_9STRA</name>
<keyword evidence="2" id="KW-1185">Reference proteome</keyword>
<feature type="non-terminal residue" evidence="1">
    <location>
        <position position="1"/>
    </location>
</feature>